<dbReference type="Gramene" id="PNT61587">
    <property type="protein sequence ID" value="PNT61587"/>
    <property type="gene ID" value="BRADI_5g17325v3"/>
</dbReference>
<feature type="region of interest" description="Disordered" evidence="1">
    <location>
        <begin position="38"/>
        <end position="110"/>
    </location>
</feature>
<gene>
    <name evidence="2" type="ORF">BRADI_5g17325v3</name>
</gene>
<keyword evidence="4" id="KW-1185">Reference proteome</keyword>
<reference evidence="3" key="3">
    <citation type="submission" date="2018-08" db="UniProtKB">
        <authorList>
            <consortium name="EnsemblPlants"/>
        </authorList>
    </citation>
    <scope>IDENTIFICATION</scope>
    <source>
        <strain evidence="3">cv. Bd21</strain>
    </source>
</reference>
<protein>
    <submittedName>
        <fullName evidence="2 3">Uncharacterized protein</fullName>
    </submittedName>
</protein>
<evidence type="ECO:0000313" key="2">
    <source>
        <dbReference type="EMBL" id="PNT61587.1"/>
    </source>
</evidence>
<dbReference type="EnsemblPlants" id="PNT61587">
    <property type="protein sequence ID" value="PNT61587"/>
    <property type="gene ID" value="BRADI_5g17325v3"/>
</dbReference>
<dbReference type="AlphaFoldDB" id="A0A2K2CHT3"/>
<reference evidence="2" key="2">
    <citation type="submission" date="2017-06" db="EMBL/GenBank/DDBJ databases">
        <title>WGS assembly of Brachypodium distachyon.</title>
        <authorList>
            <consortium name="The International Brachypodium Initiative"/>
            <person name="Lucas S."/>
            <person name="Harmon-Smith M."/>
            <person name="Lail K."/>
            <person name="Tice H."/>
            <person name="Grimwood J."/>
            <person name="Bruce D."/>
            <person name="Barry K."/>
            <person name="Shu S."/>
            <person name="Lindquist E."/>
            <person name="Wang M."/>
            <person name="Pitluck S."/>
            <person name="Vogel J.P."/>
            <person name="Garvin D.F."/>
            <person name="Mockler T.C."/>
            <person name="Schmutz J."/>
            <person name="Rokhsar D."/>
            <person name="Bevan M.W."/>
        </authorList>
    </citation>
    <scope>NUCLEOTIDE SEQUENCE</scope>
    <source>
        <strain evidence="2">Bd21</strain>
    </source>
</reference>
<dbReference type="InParanoid" id="A0A2K2CHT3"/>
<reference evidence="2 3" key="1">
    <citation type="journal article" date="2010" name="Nature">
        <title>Genome sequencing and analysis of the model grass Brachypodium distachyon.</title>
        <authorList>
            <consortium name="International Brachypodium Initiative"/>
        </authorList>
    </citation>
    <scope>NUCLEOTIDE SEQUENCE [LARGE SCALE GENOMIC DNA]</scope>
    <source>
        <strain evidence="2 3">Bd21</strain>
    </source>
</reference>
<sequence>MGCFFVCERIIPGVGGRSSRGALHWRDEPAAGRLRRALTHGGTSGSRNSGERHLGVDPPCTAPASLEDQPRGDGKEADGKKVQKQQNGGGGQIQAAGDDKADGILTPTPV</sequence>
<proteinExistence type="predicted"/>
<evidence type="ECO:0000256" key="1">
    <source>
        <dbReference type="SAM" id="MobiDB-lite"/>
    </source>
</evidence>
<feature type="compositionally biased region" description="Basic and acidic residues" evidence="1">
    <location>
        <begin position="68"/>
        <end position="81"/>
    </location>
</feature>
<dbReference type="EMBL" id="CM000884">
    <property type="protein sequence ID" value="PNT61587.1"/>
    <property type="molecule type" value="Genomic_DNA"/>
</dbReference>
<name>A0A2K2CHT3_BRADI</name>
<dbReference type="Proteomes" id="UP000008810">
    <property type="component" value="Chromosome 5"/>
</dbReference>
<evidence type="ECO:0000313" key="4">
    <source>
        <dbReference type="Proteomes" id="UP000008810"/>
    </source>
</evidence>
<evidence type="ECO:0000313" key="3">
    <source>
        <dbReference type="EnsemblPlants" id="PNT61587"/>
    </source>
</evidence>
<accession>A0A2K2CHT3</accession>
<organism evidence="2">
    <name type="scientific">Brachypodium distachyon</name>
    <name type="common">Purple false brome</name>
    <name type="synonym">Trachynia distachya</name>
    <dbReference type="NCBI Taxonomy" id="15368"/>
    <lineage>
        <taxon>Eukaryota</taxon>
        <taxon>Viridiplantae</taxon>
        <taxon>Streptophyta</taxon>
        <taxon>Embryophyta</taxon>
        <taxon>Tracheophyta</taxon>
        <taxon>Spermatophyta</taxon>
        <taxon>Magnoliopsida</taxon>
        <taxon>Liliopsida</taxon>
        <taxon>Poales</taxon>
        <taxon>Poaceae</taxon>
        <taxon>BOP clade</taxon>
        <taxon>Pooideae</taxon>
        <taxon>Stipodae</taxon>
        <taxon>Brachypodieae</taxon>
        <taxon>Brachypodium</taxon>
    </lineage>
</organism>